<comment type="caution">
    <text evidence="2">The sequence shown here is derived from an EMBL/GenBank/DDBJ whole genome shotgun (WGS) entry which is preliminary data.</text>
</comment>
<name>A0A8H6W2S2_9AGAR</name>
<evidence type="ECO:0000313" key="3">
    <source>
        <dbReference type="Proteomes" id="UP000636479"/>
    </source>
</evidence>
<feature type="region of interest" description="Disordered" evidence="1">
    <location>
        <begin position="156"/>
        <end position="188"/>
    </location>
</feature>
<organism evidence="2 3">
    <name type="scientific">Mycena indigotica</name>
    <dbReference type="NCBI Taxonomy" id="2126181"/>
    <lineage>
        <taxon>Eukaryota</taxon>
        <taxon>Fungi</taxon>
        <taxon>Dikarya</taxon>
        <taxon>Basidiomycota</taxon>
        <taxon>Agaricomycotina</taxon>
        <taxon>Agaricomycetes</taxon>
        <taxon>Agaricomycetidae</taxon>
        <taxon>Agaricales</taxon>
        <taxon>Marasmiineae</taxon>
        <taxon>Mycenaceae</taxon>
        <taxon>Mycena</taxon>
    </lineage>
</organism>
<evidence type="ECO:0000313" key="2">
    <source>
        <dbReference type="EMBL" id="KAF7303479.1"/>
    </source>
</evidence>
<proteinExistence type="predicted"/>
<reference evidence="2" key="1">
    <citation type="submission" date="2020-05" db="EMBL/GenBank/DDBJ databases">
        <title>Mycena genomes resolve the evolution of fungal bioluminescence.</title>
        <authorList>
            <person name="Tsai I.J."/>
        </authorList>
    </citation>
    <scope>NUCLEOTIDE SEQUENCE</scope>
    <source>
        <strain evidence="2">171206Taipei</strain>
    </source>
</reference>
<dbReference type="EMBL" id="JACAZF010000005">
    <property type="protein sequence ID" value="KAF7303479.1"/>
    <property type="molecule type" value="Genomic_DNA"/>
</dbReference>
<dbReference type="AlphaFoldDB" id="A0A8H6W2S2"/>
<keyword evidence="3" id="KW-1185">Reference proteome</keyword>
<dbReference type="Proteomes" id="UP000636479">
    <property type="component" value="Unassembled WGS sequence"/>
</dbReference>
<sequence>MISGAVARAVHSFASALISSPARSPPYGPAARAARWRSLQDAVRRPGTTIRGGELGWEWRIGERRRPQAVGRLWLPRAISGRVGAGRGVVGREVGTDRSVFANLRADANEVCRVATIRAAGRAQDDCRAGDRVEEGLDGRRGGRFAHLAGEEGDKLVNRGPCERSERSWGAGGGSGSEDDPAIGCSCL</sequence>
<evidence type="ECO:0000256" key="1">
    <source>
        <dbReference type="SAM" id="MobiDB-lite"/>
    </source>
</evidence>
<accession>A0A8H6W2S2</accession>
<feature type="compositionally biased region" description="Basic and acidic residues" evidence="1">
    <location>
        <begin position="156"/>
        <end position="167"/>
    </location>
</feature>
<protein>
    <submittedName>
        <fullName evidence="2">Uncharacterized protein</fullName>
    </submittedName>
</protein>
<dbReference type="GeneID" id="59345046"/>
<gene>
    <name evidence="2" type="ORF">MIND_00576900</name>
</gene>
<dbReference type="RefSeq" id="XP_037220451.1">
    <property type="nucleotide sequence ID" value="XM_037362530.1"/>
</dbReference>